<dbReference type="RefSeq" id="WP_149108235.1">
    <property type="nucleotide sequence ID" value="NZ_CP042425.1"/>
</dbReference>
<feature type="transmembrane region" description="Helical" evidence="1">
    <location>
        <begin position="97"/>
        <end position="118"/>
    </location>
</feature>
<keyword evidence="1" id="KW-0472">Membrane</keyword>
<feature type="transmembrane region" description="Helical" evidence="1">
    <location>
        <begin position="183"/>
        <end position="200"/>
    </location>
</feature>
<accession>A0A5C1A4K0</accession>
<dbReference type="AlphaFoldDB" id="A0A5C1A4K0"/>
<dbReference type="KEGG" id="lrs:PX52LOC_00107"/>
<protein>
    <submittedName>
        <fullName evidence="2">Uncharacterized protein</fullName>
    </submittedName>
</protein>
<evidence type="ECO:0000313" key="3">
    <source>
        <dbReference type="Proteomes" id="UP000324974"/>
    </source>
</evidence>
<keyword evidence="3" id="KW-1185">Reference proteome</keyword>
<dbReference type="EMBL" id="CP042425">
    <property type="protein sequence ID" value="QEL13253.1"/>
    <property type="molecule type" value="Genomic_DNA"/>
</dbReference>
<feature type="transmembrane region" description="Helical" evidence="1">
    <location>
        <begin position="341"/>
        <end position="366"/>
    </location>
</feature>
<proteinExistence type="predicted"/>
<feature type="transmembrane region" description="Helical" evidence="1">
    <location>
        <begin position="311"/>
        <end position="329"/>
    </location>
</feature>
<organism evidence="2 3">
    <name type="scientific">Limnoglobus roseus</name>
    <dbReference type="NCBI Taxonomy" id="2598579"/>
    <lineage>
        <taxon>Bacteria</taxon>
        <taxon>Pseudomonadati</taxon>
        <taxon>Planctomycetota</taxon>
        <taxon>Planctomycetia</taxon>
        <taxon>Gemmatales</taxon>
        <taxon>Gemmataceae</taxon>
        <taxon>Limnoglobus</taxon>
    </lineage>
</organism>
<reference evidence="3" key="1">
    <citation type="submission" date="2019-08" db="EMBL/GenBank/DDBJ databases">
        <title>Limnoglobus roseus gen. nov., sp. nov., a novel freshwater planctomycete with a giant genome from the family Gemmataceae.</title>
        <authorList>
            <person name="Kulichevskaya I.S."/>
            <person name="Naumoff D.G."/>
            <person name="Miroshnikov K."/>
            <person name="Ivanova A."/>
            <person name="Philippov D.A."/>
            <person name="Hakobyan A."/>
            <person name="Rijpstra I.C."/>
            <person name="Sinninghe Damste J.S."/>
            <person name="Liesack W."/>
            <person name="Dedysh S.N."/>
        </authorList>
    </citation>
    <scope>NUCLEOTIDE SEQUENCE [LARGE SCALE GENOMIC DNA]</scope>
    <source>
        <strain evidence="3">PX52</strain>
    </source>
</reference>
<sequence>MADSPHPETPAAPTQVGAGIDFADPNSPLALLYFRTIHVVAVGFLAILFVVNTIFPLWHTDVWGHVRYGQWMVEHRAIPDREPFSIWWDGRQRFTQFYTVSHLVMYFVYAVGTHFAGGDDLSQLAGGVEALRFLHAFLVVARYGLLYVAFGRIGRSWPVAFLGMIAVMMLDLSNMAVFRPQSFGQVFFALLLIPLGRDVLSRRAMVFIPLLTALWANTHGSYLVVHGLLFALAAGRIADCLFPTTGPAVRPWKDAQAVRLTVTLGLVFLAVCLNPYGPGLYSRTFEMTRHPSLITAVGEWQPMSFTMGRGWHWPFLGSLAVLAVAVLLSRQALPYGRLFTLFLFGVGVCVQNRMVIWWAMVVPWVLVPMAADMASRIPERFLPTASVPSLRKTMLAVLVALAIANWSGLADTLRNGVPKVEDTVSAGTPWQVARQIAKPEAELQAEWQKELRAVLNANYGGTFRGAILATPMQGDYLMWALAPAVPVTYAHIHLFHPDFWDELGVVGQGRPGWWDIVDKYEVNLMVVEAEYCDSLLAELRKRPGVWKVLLDETGSPEKTQPLNRQLIVVRIKPV</sequence>
<dbReference type="Proteomes" id="UP000324974">
    <property type="component" value="Chromosome"/>
</dbReference>
<evidence type="ECO:0000313" key="2">
    <source>
        <dbReference type="EMBL" id="QEL13253.1"/>
    </source>
</evidence>
<keyword evidence="1" id="KW-0812">Transmembrane</keyword>
<dbReference type="OrthoDB" id="9786218at2"/>
<feature type="transmembrane region" description="Helical" evidence="1">
    <location>
        <begin position="157"/>
        <end position="177"/>
    </location>
</feature>
<gene>
    <name evidence="2" type="ORF">PX52LOC_00107</name>
</gene>
<feature type="transmembrane region" description="Helical" evidence="1">
    <location>
        <begin position="32"/>
        <end position="58"/>
    </location>
</feature>
<name>A0A5C1A4K0_9BACT</name>
<evidence type="ECO:0000256" key="1">
    <source>
        <dbReference type="SAM" id="Phobius"/>
    </source>
</evidence>
<feature type="transmembrane region" description="Helical" evidence="1">
    <location>
        <begin position="257"/>
        <end position="277"/>
    </location>
</feature>
<feature type="transmembrane region" description="Helical" evidence="1">
    <location>
        <begin position="130"/>
        <end position="150"/>
    </location>
</feature>
<keyword evidence="1" id="KW-1133">Transmembrane helix</keyword>